<dbReference type="InterPro" id="IPR032623">
    <property type="entry name" value="FecR_N"/>
</dbReference>
<comment type="caution">
    <text evidence="4">The sequence shown here is derived from an EMBL/GenBank/DDBJ whole genome shotgun (WGS) entry which is preliminary data.</text>
</comment>
<keyword evidence="6" id="KW-1185">Reference proteome</keyword>
<evidence type="ECO:0000313" key="6">
    <source>
        <dbReference type="Proteomes" id="UP000247515"/>
    </source>
</evidence>
<dbReference type="Pfam" id="PF16220">
    <property type="entry name" value="DUF4880"/>
    <property type="match status" value="1"/>
</dbReference>
<evidence type="ECO:0000313" key="4">
    <source>
        <dbReference type="EMBL" id="SEK14781.1"/>
    </source>
</evidence>
<dbReference type="EMBL" id="FNZM01000031">
    <property type="protein sequence ID" value="SEK14781.1"/>
    <property type="molecule type" value="Genomic_DNA"/>
</dbReference>
<dbReference type="Pfam" id="PF04773">
    <property type="entry name" value="FecR"/>
    <property type="match status" value="1"/>
</dbReference>
<dbReference type="Proteomes" id="UP000183529">
    <property type="component" value="Unassembled WGS sequence"/>
</dbReference>
<organism evidence="4 5">
    <name type="scientific">Paraburkholderia tropica</name>
    <dbReference type="NCBI Taxonomy" id="92647"/>
    <lineage>
        <taxon>Bacteria</taxon>
        <taxon>Pseudomonadati</taxon>
        <taxon>Pseudomonadota</taxon>
        <taxon>Betaproteobacteria</taxon>
        <taxon>Burkholderiales</taxon>
        <taxon>Burkholderiaceae</taxon>
        <taxon>Paraburkholderia</taxon>
    </lineage>
</organism>
<dbReference type="PANTHER" id="PTHR30273:SF2">
    <property type="entry name" value="PROTEIN FECR"/>
    <property type="match status" value="1"/>
</dbReference>
<dbReference type="AlphaFoldDB" id="A0AAQ1GNT2"/>
<accession>A0AAQ1GNT2</accession>
<dbReference type="InterPro" id="IPR012373">
    <property type="entry name" value="Ferrdict_sens_TM"/>
</dbReference>
<dbReference type="EMBL" id="QJJV01000038">
    <property type="protein sequence ID" value="PXX05919.1"/>
    <property type="molecule type" value="Genomic_DNA"/>
</dbReference>
<gene>
    <name evidence="3" type="ORF">C7400_13824</name>
    <name evidence="4" type="ORF">SAMN05216550_13124</name>
</gene>
<dbReference type="GO" id="GO:0016989">
    <property type="term" value="F:sigma factor antagonist activity"/>
    <property type="evidence" value="ECO:0007669"/>
    <property type="project" value="TreeGrafter"/>
</dbReference>
<evidence type="ECO:0000313" key="5">
    <source>
        <dbReference type="Proteomes" id="UP000183529"/>
    </source>
</evidence>
<dbReference type="Gene3D" id="2.60.120.1440">
    <property type="match status" value="1"/>
</dbReference>
<name>A0AAQ1GNT2_9BURK</name>
<dbReference type="PANTHER" id="PTHR30273">
    <property type="entry name" value="PERIPLASMIC SIGNAL SENSOR AND SIGMA FACTOR ACTIVATOR FECR-RELATED"/>
    <property type="match status" value="1"/>
</dbReference>
<evidence type="ECO:0000259" key="1">
    <source>
        <dbReference type="Pfam" id="PF04773"/>
    </source>
</evidence>
<dbReference type="InterPro" id="IPR006860">
    <property type="entry name" value="FecR"/>
</dbReference>
<sequence length="397" mass="42585">MKPPYITHADAGSDSAAHAQPESLNAFDSFDDDARPLERAVARAAAQWLVRLADNPTAEDIAACSRWRAADPEHARAWRRAERLNAKFRAVPANLGMPALARAERREGGERVANGARRSALKALTVLLAAGPSAYLAWRATPWRVWTADARTATGERRTLVLDDGSRVDMNTATALDVAFDAHERRVRLDAGEIFVETAPDGATNHAADRTGTTPAQGRPFIVQTDDGRIRALGTRFVVRQLGDAATAGDGDGTHVAVLHGAVEITPADAPHLVRVVNAGEQTRFTSRTIDALTPADPHAADWTHGVLFADHVRLADFLAEIGRYRSGLLRCDPAVADLRISGAFQLADTDSLLTALPSTLPVQVVWRTRYWVTVAAAPAAASMPAAGDSAARRETT</sequence>
<protein>
    <submittedName>
        <fullName evidence="4">FecR family protein</fullName>
    </submittedName>
</protein>
<evidence type="ECO:0000313" key="3">
    <source>
        <dbReference type="EMBL" id="PXX05919.1"/>
    </source>
</evidence>
<reference evidence="4 5" key="1">
    <citation type="submission" date="2016-10" db="EMBL/GenBank/DDBJ databases">
        <authorList>
            <person name="Varghese N."/>
            <person name="Submissions S."/>
        </authorList>
    </citation>
    <scope>NUCLEOTIDE SEQUENCE [LARGE SCALE GENOMIC DNA]</scope>
    <source>
        <strain evidence="4 5">LMG 22274</strain>
    </source>
</reference>
<proteinExistence type="predicted"/>
<feature type="domain" description="FecR protein" evidence="1">
    <location>
        <begin position="149"/>
        <end position="264"/>
    </location>
</feature>
<dbReference type="Proteomes" id="UP000247515">
    <property type="component" value="Unassembled WGS sequence"/>
</dbReference>
<feature type="domain" description="FecR N-terminal" evidence="2">
    <location>
        <begin position="43"/>
        <end position="84"/>
    </location>
</feature>
<evidence type="ECO:0000259" key="2">
    <source>
        <dbReference type="Pfam" id="PF16220"/>
    </source>
</evidence>
<reference evidence="3 6" key="2">
    <citation type="submission" date="2018-05" db="EMBL/GenBank/DDBJ databases">
        <title>Genomic Encyclopedia of Type Strains, Phase IV (KMG-V): Genome sequencing to study the core and pangenomes of soil and plant-associated prokaryotes.</title>
        <authorList>
            <person name="Whitman W."/>
        </authorList>
    </citation>
    <scope>NUCLEOTIDE SEQUENCE [LARGE SCALE GENOMIC DNA]</scope>
    <source>
        <strain evidence="3 6">SIr-6563</strain>
    </source>
</reference>
<dbReference type="RefSeq" id="WP_234774978.1">
    <property type="nucleotide sequence ID" value="NZ_CADFGN010000004.1"/>
</dbReference>